<gene>
    <name evidence="5" type="ORF">SB48_HM08orf05576</name>
</gene>
<accession>A0A0C5CC84</accession>
<keyword evidence="4" id="KW-0472">Membrane</keyword>
<keyword evidence="3" id="KW-1133">Transmembrane helix</keyword>
<evidence type="ECO:0000313" key="6">
    <source>
        <dbReference type="Proteomes" id="UP000032024"/>
    </source>
</evidence>
<name>A0A0C5CC84_HEYCO</name>
<evidence type="ECO:0000256" key="1">
    <source>
        <dbReference type="ARBA" id="ARBA00004141"/>
    </source>
</evidence>
<keyword evidence="2" id="KW-0812">Transmembrane</keyword>
<dbReference type="RefSeq" id="WP_017551918.1">
    <property type="nucleotide sequence ID" value="NZ_CP010525.1"/>
</dbReference>
<reference evidence="6" key="1">
    <citation type="submission" date="2015-01" db="EMBL/GenBank/DDBJ databases">
        <title>Comparative genome analysis of Bacillus coagulans HM-08, Clostridium butyricum HM-68, Bacillus subtilis HM-66 and Bacillus paralicheniformis BL-09.</title>
        <authorList>
            <person name="Zhang H."/>
        </authorList>
    </citation>
    <scope>NUCLEOTIDE SEQUENCE [LARGE SCALE GENOMIC DNA]</scope>
    <source>
        <strain evidence="6">HM-08</strain>
    </source>
</reference>
<evidence type="ECO:0000256" key="4">
    <source>
        <dbReference type="ARBA" id="ARBA00023136"/>
    </source>
</evidence>
<organism evidence="5 6">
    <name type="scientific">Heyndrickxia coagulans</name>
    <name type="common">Weizmannia coagulans</name>
    <dbReference type="NCBI Taxonomy" id="1398"/>
    <lineage>
        <taxon>Bacteria</taxon>
        <taxon>Bacillati</taxon>
        <taxon>Bacillota</taxon>
        <taxon>Bacilli</taxon>
        <taxon>Bacillales</taxon>
        <taxon>Bacillaceae</taxon>
        <taxon>Heyndrickxia</taxon>
    </lineage>
</organism>
<dbReference type="AlphaFoldDB" id="A0A0C5CC84"/>
<evidence type="ECO:0000313" key="5">
    <source>
        <dbReference type="EMBL" id="AJO24284.1"/>
    </source>
</evidence>
<protein>
    <submittedName>
        <fullName evidence="5">Cobalt ABC transporter permease</fullName>
    </submittedName>
</protein>
<dbReference type="CDD" id="cd16914">
    <property type="entry name" value="EcfT"/>
    <property type="match status" value="1"/>
</dbReference>
<dbReference type="Pfam" id="PF02361">
    <property type="entry name" value="CbiQ"/>
    <property type="match status" value="1"/>
</dbReference>
<dbReference type="Proteomes" id="UP000032024">
    <property type="component" value="Chromosome"/>
</dbReference>
<proteinExistence type="predicted"/>
<dbReference type="PANTHER" id="PTHR33514:SF1">
    <property type="entry name" value="ABC TRANSPORTER PERMEASE"/>
    <property type="match status" value="1"/>
</dbReference>
<dbReference type="InterPro" id="IPR003339">
    <property type="entry name" value="ABC/ECF_trnsptr_transmembrane"/>
</dbReference>
<dbReference type="EMBL" id="CP010525">
    <property type="protein sequence ID" value="AJO24284.1"/>
    <property type="molecule type" value="Genomic_DNA"/>
</dbReference>
<dbReference type="PANTHER" id="PTHR33514">
    <property type="entry name" value="PROTEIN ABCI12, CHLOROPLASTIC"/>
    <property type="match status" value="1"/>
</dbReference>
<evidence type="ECO:0000256" key="3">
    <source>
        <dbReference type="ARBA" id="ARBA00022989"/>
    </source>
</evidence>
<sequence>MATEMLSYIERKSPVHELTGATKLILFLMWSFAAMLTYDTRVLLFLFLLSLVIFYISRIKIREVLFILLFILAFLLLNNIAIYIFSPGQGVKIYGTSHVLFSIAGRYNITWEQLFYQFNITLKYFTVIPAALLFIVTTHPSEFAASLNKIGISYRISFAVALALRYIPDIQRDFHNIALSQQARGLDMSRKEKLPKRIKNAATILIPLILSSLDKIETISNAMELRGFGKNKKRTWYSARPFQLKDYATMAVFLAILVASLLVTFHNGSRFYNPFLKLS</sequence>
<comment type="subcellular location">
    <subcellularLocation>
        <location evidence="1">Membrane</location>
        <topology evidence="1">Multi-pass membrane protein</topology>
    </subcellularLocation>
</comment>
<keyword evidence="6" id="KW-1185">Reference proteome</keyword>
<dbReference type="GO" id="GO:0005886">
    <property type="term" value="C:plasma membrane"/>
    <property type="evidence" value="ECO:0007669"/>
    <property type="project" value="UniProtKB-ARBA"/>
</dbReference>
<evidence type="ECO:0000256" key="2">
    <source>
        <dbReference type="ARBA" id="ARBA00022692"/>
    </source>
</evidence>